<dbReference type="EMBL" id="MW288186">
    <property type="protein sequence ID" value="QPL15320.1"/>
    <property type="molecule type" value="Viral_cRNA"/>
</dbReference>
<protein>
    <submittedName>
        <fullName evidence="1">Nucleoprotein</fullName>
    </submittedName>
</protein>
<reference evidence="1" key="1">
    <citation type="journal article" date="2019" name="PLoS Pathog.">
        <title>Re-assessing the diversity of negative strand RNA viruses in insects.</title>
        <authorList>
            <person name="Kafer S."/>
            <person name="Paraskevopoulou S."/>
            <person name="Zirkel F."/>
            <person name="Wieseke N."/>
            <person name="Donath A."/>
            <person name="Petersen M."/>
            <person name="Jones T.C."/>
            <person name="Liu S."/>
            <person name="Zhou X."/>
            <person name="Middendorf M."/>
            <person name="Junglen S."/>
            <person name="Misof B."/>
            <person name="Drosten C."/>
        </authorList>
    </citation>
    <scope>NUCLEOTIDE SEQUENCE</scope>
    <source>
        <strain evidence="1">OKIAV190</strain>
    </source>
</reference>
<proteinExistence type="predicted"/>
<keyword evidence="1" id="KW-0946">Virion</keyword>
<organism evidence="1">
    <name type="scientific">Neuropteran orthomyxo-related virus OKIAV190</name>
    <dbReference type="NCBI Taxonomy" id="2792560"/>
    <lineage>
        <taxon>Viruses</taxon>
        <taxon>Riboviria</taxon>
        <taxon>Orthornavirae</taxon>
        <taxon>Negarnaviricota</taxon>
        <taxon>Polyploviricotina</taxon>
        <taxon>Insthoviricetes</taxon>
        <taxon>Articulavirales</taxon>
        <taxon>Orthomyxoviridae</taxon>
    </lineage>
</organism>
<keyword evidence="1" id="KW-0543">Viral nucleoprotein</keyword>
<evidence type="ECO:0000313" key="1">
    <source>
        <dbReference type="EMBL" id="QPL15320.1"/>
    </source>
</evidence>
<accession>A0A7T0M3H8</accession>
<sequence>MIGFKLRRNEIRTGMTELPTKKVKEMNTENQTVTTTYMVMPIANYGLDGCSVNLLEGLTYQPLIKAMMSQTMGPMTSLIMLNYQKQYREKWESAVRRCFGNFPSLETLINVVKNSNNGDLCALFPIIADILQITTSRSANRAFFPVIFLLKTLYTEAEMKKMVNKVQTGDTSEFDNGFVGLAENRSWENHFSYSGYCAFAIYNMCSKMNWIIRVPSLEVQSIMVKQLIFHSIWGTYKEDQGILAGMTSTNLKEWYSRRQMNIAMKSIAEMNYITTNLLTINLYSKLATAQQTELLGRSQDMVMHTPVFSGVRRHTNLDLLFTHLDRNNGKNFRGMASNSLSTLIAEYTALLDHLRKIIGNDNEILMGTTNWYNTIGLSLISPGTASNEVATASGQYFFRDE</sequence>
<name>A0A7T0M3H8_9ORTO</name>
<dbReference type="GO" id="GO:0019013">
    <property type="term" value="C:viral nucleocapsid"/>
    <property type="evidence" value="ECO:0007669"/>
    <property type="project" value="UniProtKB-KW"/>
</dbReference>